<accession>A0A0G1S4P5</accession>
<evidence type="ECO:0000256" key="2">
    <source>
        <dbReference type="SAM" id="Phobius"/>
    </source>
</evidence>
<dbReference type="Proteomes" id="UP000034502">
    <property type="component" value="Unassembled WGS sequence"/>
</dbReference>
<feature type="transmembrane region" description="Helical" evidence="2">
    <location>
        <begin position="21"/>
        <end position="38"/>
    </location>
</feature>
<keyword evidence="2" id="KW-1133">Transmembrane helix</keyword>
<proteinExistence type="predicted"/>
<dbReference type="Gene3D" id="2.40.260.10">
    <property type="entry name" value="Sortase"/>
    <property type="match status" value="1"/>
</dbReference>
<gene>
    <name evidence="3" type="ORF">UX86_C0009G0002</name>
</gene>
<dbReference type="InterPro" id="IPR023365">
    <property type="entry name" value="Sortase_dom-sf"/>
</dbReference>
<evidence type="ECO:0000313" key="3">
    <source>
        <dbReference type="EMBL" id="KKU64372.1"/>
    </source>
</evidence>
<dbReference type="SUPFAM" id="SSF63817">
    <property type="entry name" value="Sortase"/>
    <property type="match status" value="1"/>
</dbReference>
<dbReference type="NCBIfam" id="TIGR01076">
    <property type="entry name" value="sortase_fam"/>
    <property type="match status" value="1"/>
</dbReference>
<organism evidence="3 4">
    <name type="scientific">Candidatus Amesbacteria bacterium GW2011_GWC1_47_15</name>
    <dbReference type="NCBI Taxonomy" id="1618364"/>
    <lineage>
        <taxon>Bacteria</taxon>
        <taxon>Candidatus Amesiibacteriota</taxon>
    </lineage>
</organism>
<evidence type="ECO:0000313" key="4">
    <source>
        <dbReference type="Proteomes" id="UP000034502"/>
    </source>
</evidence>
<name>A0A0G1S4P5_9BACT</name>
<protein>
    <submittedName>
        <fullName evidence="3">Sortase family protein</fullName>
    </submittedName>
</protein>
<dbReference type="EMBL" id="LCNU01000009">
    <property type="protein sequence ID" value="KKU64372.1"/>
    <property type="molecule type" value="Genomic_DNA"/>
</dbReference>
<keyword evidence="1" id="KW-0378">Hydrolase</keyword>
<dbReference type="GO" id="GO:0016787">
    <property type="term" value="F:hydrolase activity"/>
    <property type="evidence" value="ECO:0007669"/>
    <property type="project" value="UniProtKB-KW"/>
</dbReference>
<dbReference type="STRING" id="1618364.UX86_C0009G0002"/>
<keyword evidence="2" id="KW-0472">Membrane</keyword>
<dbReference type="InterPro" id="IPR005754">
    <property type="entry name" value="Sortase"/>
</dbReference>
<sequence>MLQIGRVKVPQTIKPSRKFSRILLILIGVVLIYFPTAIRSETSRNLQIPTFVAVSGSSHISIDPSLLSNTGLSPAPSRIVVPSVGIDLPVVEAKVTDGLWELSENTASHGIGSAYPGLTGNTVIFAHARDDLFGPLRRIGKNAVIYVFTPDTWYRYSVEEIKLVNPDQTENITATSEEKLTLFTCSGFLDSKRLIIRAVPYKLN</sequence>
<comment type="caution">
    <text evidence="3">The sequence shown here is derived from an EMBL/GenBank/DDBJ whole genome shotgun (WGS) entry which is preliminary data.</text>
</comment>
<dbReference type="Pfam" id="PF04203">
    <property type="entry name" value="Sortase"/>
    <property type="match status" value="1"/>
</dbReference>
<reference evidence="3 4" key="1">
    <citation type="journal article" date="2015" name="Nature">
        <title>rRNA introns, odd ribosomes, and small enigmatic genomes across a large radiation of phyla.</title>
        <authorList>
            <person name="Brown C.T."/>
            <person name="Hug L.A."/>
            <person name="Thomas B.C."/>
            <person name="Sharon I."/>
            <person name="Castelle C.J."/>
            <person name="Singh A."/>
            <person name="Wilkins M.J."/>
            <person name="Williams K.H."/>
            <person name="Banfield J.F."/>
        </authorList>
    </citation>
    <scope>NUCLEOTIDE SEQUENCE [LARGE SCALE GENOMIC DNA]</scope>
</reference>
<keyword evidence="2" id="KW-0812">Transmembrane</keyword>
<evidence type="ECO:0000256" key="1">
    <source>
        <dbReference type="ARBA" id="ARBA00022801"/>
    </source>
</evidence>
<dbReference type="AlphaFoldDB" id="A0A0G1S4P5"/>